<dbReference type="OrthoDB" id="20473at2759"/>
<dbReference type="AlphaFoldDB" id="A0A1L0CW43"/>
<accession>A0A1L0CW43</accession>
<dbReference type="Proteomes" id="UP000182334">
    <property type="component" value="Chromosome I"/>
</dbReference>
<organism evidence="2 3">
    <name type="scientific">Sungouiella intermedia</name>
    <dbReference type="NCBI Taxonomy" id="45354"/>
    <lineage>
        <taxon>Eukaryota</taxon>
        <taxon>Fungi</taxon>
        <taxon>Dikarya</taxon>
        <taxon>Ascomycota</taxon>
        <taxon>Saccharomycotina</taxon>
        <taxon>Pichiomycetes</taxon>
        <taxon>Metschnikowiaceae</taxon>
        <taxon>Sungouiella</taxon>
    </lineage>
</organism>
<name>A0A1L0CW43_9ASCO</name>
<sequence>MAASYSDMYPKRKTELEDITNRHKKAKLDKSYYPIQERLPSPSTPSCLLSPHKRQKLVTFELLKNRHYENSPLLTPKDDDYESECESRDNNIHEVNVDHAEKVLDTSVAVPSVLAILSPPLEHHQQLDENADYTALCATGDLLNETKHRIESQIAELRKLRAAAQGGSKQALVEFYMALICQQARLPGQHKIVRAPSVDWAKYHPGLGAVSLNDCTNSNENAFTALNVFRG</sequence>
<feature type="region of interest" description="Disordered" evidence="1">
    <location>
        <begin position="1"/>
        <end position="20"/>
    </location>
</feature>
<proteinExistence type="predicted"/>
<evidence type="ECO:0000313" key="3">
    <source>
        <dbReference type="Proteomes" id="UP000182334"/>
    </source>
</evidence>
<reference evidence="2 3" key="1">
    <citation type="submission" date="2016-10" db="EMBL/GenBank/DDBJ databases">
        <authorList>
            <person name="de Groot N.N."/>
        </authorList>
    </citation>
    <scope>NUCLEOTIDE SEQUENCE [LARGE SCALE GENOMIC DNA]</scope>
    <source>
        <strain evidence="2 3">CBS 141442</strain>
    </source>
</reference>
<keyword evidence="3" id="KW-1185">Reference proteome</keyword>
<protein>
    <submittedName>
        <fullName evidence="2">CIC11C00000002856</fullName>
    </submittedName>
</protein>
<gene>
    <name evidence="2" type="ORF">SAMEA4029010_CIC11G00000002856</name>
</gene>
<evidence type="ECO:0000256" key="1">
    <source>
        <dbReference type="SAM" id="MobiDB-lite"/>
    </source>
</evidence>
<evidence type="ECO:0000313" key="2">
    <source>
        <dbReference type="EMBL" id="SGZ47490.1"/>
    </source>
</evidence>
<feature type="compositionally biased region" description="Basic and acidic residues" evidence="1">
    <location>
        <begin position="9"/>
        <end position="20"/>
    </location>
</feature>
<dbReference type="EMBL" id="LT635756">
    <property type="protein sequence ID" value="SGZ47490.1"/>
    <property type="molecule type" value="Genomic_DNA"/>
</dbReference>